<dbReference type="GO" id="GO:0042254">
    <property type="term" value="P:ribosome biogenesis"/>
    <property type="evidence" value="ECO:0007669"/>
    <property type="project" value="TreeGrafter"/>
</dbReference>
<sequence length="1420" mass="155595">MPENTVRSILYVRILEAALVRAVRGLDHGDIDTIPDRLERVWDILEDYPGGSFHAAEEMLLRWLLKNMTGSSPAAGRVRRYHRVWDILSAVFASIPLSFLAKTLADRRFVGLLQQTLNDIAVPQREEQPQKQTGGAYLDIDMPDAPAPESPTNPRKRKRLDGLGFDPASQKQMTGCLHTAEAVFEAVRVLLSQCELKSMDGPMTHKMGAEHVKALFSTTAAETMGVMVPWITVCELAVDGSCGGLFREQSSWVSTLSALWELHLQSATDASEVATHLSATASRLLGKLTGIPQQISLGIEVTVQERWARDIRRFLARNLVLPARASFLAKEGQDVMKLAVELASASAQITFPVLFDLASKAPLEIGGKASRKDYETWTQSVFDAVVLAVNNVNRDARLPTVKGVMAVAADRASALSADSLRSVCSNYALRKETCDWDLLLAIIKLNADVFLVTDQGEKLLDTVLAQTREPDSLGVEDSIKAVQFIVLLANGYAQARDLSTFVQLWLKQLEPVKAKNGPQPLWAQKELSETVTDLVRSSLNSSQLIEILEWLSSRTQPTESMARIHILEALSGGISTEEFIDAASIKTFEGAFLEKPSKKDLPAVAACRWNVASQAISKGTLEEANQIWTRIRPDIKSALRKGPTDRIDTFAAFKCCVGAWIANYRTGENEDDTASMVYSFLERLRKEHEASETGAESGEPSLNMATYITWVLSDAPRVFSLLVEKSGNAPDVVLSFLAMHKTEEAAKASPTMSIAPLILERESILKNQGLMDLLIKAITMMIDTSKKGRSDLGTMVAIHFLLRVPIEIFNRNQREAVMKALVSQLPGDAEKVKDGESEYWTPALSLMVKLMERPTFYEGMSFSHLESIGRCLLKAHKRSGKSEKETLRARSDFKLLYELATSVIRQMTNGSPEERENDYLRDAILLLQSPCQNSEAAARIVLLHAFISAVQVLPAAKKSGEDGLDTGILKNQLIQLATPVVTSEKKATKGLLALLIALDALNPLSHEDVRPALAAAAPSLLEASDVLLGEGLRDGWEVRMFLANHFPEVLTSPLKIDLAADASPALDGEKAESGSPAILGKTALLRYVDAVIGPAEEDTKLKSLEEFVTTNCPSESLMGNLLVTYRLIQHLKGSRPSTSPVRFDLAQANSRLCDQLVHTTVPAHFLLCAKAIQLILDQNPACMTQWNIEHSLSTVSAISDQAPTQILVSTTPAVYPALCRLVEVVIKRHRKRLDGHFHILIMALQALLRLLLLSPPIQPTPTTTTPTTTTITTKPTPTPQEKHAKLFSRLLTLICEPTASSVSRSSQSSTTTTTTATAPAGGALDSERDRAKRYAGQFMYLVLMQYIRLQLSSKLPGGTIPHKVREALEPGVYAILDITTRDGLRIMNDGMDGGGGGAGGRVVLREMYKGYEKFGKWSGV</sequence>
<protein>
    <submittedName>
        <fullName evidence="3">Nucleolar pre-ribosomal-associated protein 2</fullName>
    </submittedName>
</protein>
<feature type="region of interest" description="Disordered" evidence="1">
    <location>
        <begin position="1259"/>
        <end position="1280"/>
    </location>
</feature>
<dbReference type="Proteomes" id="UP001302676">
    <property type="component" value="Unassembled WGS sequence"/>
</dbReference>
<dbReference type="PANTHER" id="PTHR15682:SF2">
    <property type="entry name" value="UNHEALTHY RIBOSOME BIOGENESIS PROTEIN 2 HOMOLOG"/>
    <property type="match status" value="1"/>
</dbReference>
<feature type="compositionally biased region" description="Low complexity" evidence="1">
    <location>
        <begin position="1259"/>
        <end position="1275"/>
    </location>
</feature>
<evidence type="ECO:0000313" key="4">
    <source>
        <dbReference type="Proteomes" id="UP001302676"/>
    </source>
</evidence>
<dbReference type="InterPro" id="IPR018849">
    <property type="entry name" value="Urb2/Npa2_C"/>
</dbReference>
<feature type="domain" description="Nucleolar 27S pre-rRNA processing Urb2/Npa2 C-terminal" evidence="2">
    <location>
        <begin position="1167"/>
        <end position="1419"/>
    </location>
</feature>
<dbReference type="GeneID" id="87820369"/>
<name>A0AAN6V2X0_9PEZI</name>
<dbReference type="Pfam" id="PF10441">
    <property type="entry name" value="Urb2"/>
    <property type="match status" value="1"/>
</dbReference>
<evidence type="ECO:0000259" key="2">
    <source>
        <dbReference type="Pfam" id="PF10441"/>
    </source>
</evidence>
<dbReference type="PANTHER" id="PTHR15682">
    <property type="entry name" value="UNHEALTHY RIBOSOME BIOGENESIS PROTEIN 2 HOMOLOG"/>
    <property type="match status" value="1"/>
</dbReference>
<gene>
    <name evidence="3" type="ORF">C8A04DRAFT_37068</name>
</gene>
<reference evidence="3" key="2">
    <citation type="submission" date="2023-05" db="EMBL/GenBank/DDBJ databases">
        <authorList>
            <consortium name="Lawrence Berkeley National Laboratory"/>
            <person name="Steindorff A."/>
            <person name="Hensen N."/>
            <person name="Bonometti L."/>
            <person name="Westerberg I."/>
            <person name="Brannstrom I.O."/>
            <person name="Guillou S."/>
            <person name="Cros-Aarteil S."/>
            <person name="Calhoun S."/>
            <person name="Haridas S."/>
            <person name="Kuo A."/>
            <person name="Mondo S."/>
            <person name="Pangilinan J."/>
            <person name="Riley R."/>
            <person name="Labutti K."/>
            <person name="Andreopoulos B."/>
            <person name="Lipzen A."/>
            <person name="Chen C."/>
            <person name="Yanf M."/>
            <person name="Daum C."/>
            <person name="Ng V."/>
            <person name="Clum A."/>
            <person name="Ohm R."/>
            <person name="Martin F."/>
            <person name="Silar P."/>
            <person name="Natvig D."/>
            <person name="Lalanne C."/>
            <person name="Gautier V."/>
            <person name="Ament-Velasquez S.L."/>
            <person name="Kruys A."/>
            <person name="Hutchinson M.I."/>
            <person name="Powell A.J."/>
            <person name="Barry K."/>
            <person name="Miller A.N."/>
            <person name="Grigoriev I.V."/>
            <person name="Debuchy R."/>
            <person name="Gladieux P."/>
            <person name="Thoren M.H."/>
            <person name="Johannesson H."/>
        </authorList>
    </citation>
    <scope>NUCLEOTIDE SEQUENCE</scope>
    <source>
        <strain evidence="3">CBS 141.50</strain>
    </source>
</reference>
<dbReference type="GO" id="GO:0005730">
    <property type="term" value="C:nucleolus"/>
    <property type="evidence" value="ECO:0007669"/>
    <property type="project" value="TreeGrafter"/>
</dbReference>
<reference evidence="3" key="1">
    <citation type="journal article" date="2023" name="Mol. Phylogenet. Evol.">
        <title>Genome-scale phylogeny and comparative genomics of the fungal order Sordariales.</title>
        <authorList>
            <person name="Hensen N."/>
            <person name="Bonometti L."/>
            <person name="Westerberg I."/>
            <person name="Brannstrom I.O."/>
            <person name="Guillou S."/>
            <person name="Cros-Aarteil S."/>
            <person name="Calhoun S."/>
            <person name="Haridas S."/>
            <person name="Kuo A."/>
            <person name="Mondo S."/>
            <person name="Pangilinan J."/>
            <person name="Riley R."/>
            <person name="LaButti K."/>
            <person name="Andreopoulos B."/>
            <person name="Lipzen A."/>
            <person name="Chen C."/>
            <person name="Yan M."/>
            <person name="Daum C."/>
            <person name="Ng V."/>
            <person name="Clum A."/>
            <person name="Steindorff A."/>
            <person name="Ohm R.A."/>
            <person name="Martin F."/>
            <person name="Silar P."/>
            <person name="Natvig D.O."/>
            <person name="Lalanne C."/>
            <person name="Gautier V."/>
            <person name="Ament-Velasquez S.L."/>
            <person name="Kruys A."/>
            <person name="Hutchinson M.I."/>
            <person name="Powell A.J."/>
            <person name="Barry K."/>
            <person name="Miller A.N."/>
            <person name="Grigoriev I.V."/>
            <person name="Debuchy R."/>
            <person name="Gladieux P."/>
            <person name="Hiltunen Thoren M."/>
            <person name="Johannesson H."/>
        </authorList>
    </citation>
    <scope>NUCLEOTIDE SEQUENCE</scope>
    <source>
        <strain evidence="3">CBS 141.50</strain>
    </source>
</reference>
<dbReference type="InterPro" id="IPR052609">
    <property type="entry name" value="Ribosome_Biogenesis_Reg"/>
</dbReference>
<proteinExistence type="predicted"/>
<dbReference type="EMBL" id="MU853582">
    <property type="protein sequence ID" value="KAK4143832.1"/>
    <property type="molecule type" value="Genomic_DNA"/>
</dbReference>
<feature type="region of interest" description="Disordered" evidence="1">
    <location>
        <begin position="1302"/>
        <end position="1325"/>
    </location>
</feature>
<dbReference type="RefSeq" id="XP_062637203.1">
    <property type="nucleotide sequence ID" value="XM_062783756.1"/>
</dbReference>
<evidence type="ECO:0000313" key="3">
    <source>
        <dbReference type="EMBL" id="KAK4143832.1"/>
    </source>
</evidence>
<feature type="region of interest" description="Disordered" evidence="1">
    <location>
        <begin position="123"/>
        <end position="161"/>
    </location>
</feature>
<organism evidence="3 4">
    <name type="scientific">Dichotomopilus funicola</name>
    <dbReference type="NCBI Taxonomy" id="1934379"/>
    <lineage>
        <taxon>Eukaryota</taxon>
        <taxon>Fungi</taxon>
        <taxon>Dikarya</taxon>
        <taxon>Ascomycota</taxon>
        <taxon>Pezizomycotina</taxon>
        <taxon>Sordariomycetes</taxon>
        <taxon>Sordariomycetidae</taxon>
        <taxon>Sordariales</taxon>
        <taxon>Chaetomiaceae</taxon>
        <taxon>Dichotomopilus</taxon>
    </lineage>
</organism>
<feature type="compositionally biased region" description="Low complexity" evidence="1">
    <location>
        <begin position="1302"/>
        <end position="1318"/>
    </location>
</feature>
<keyword evidence="4" id="KW-1185">Reference proteome</keyword>
<evidence type="ECO:0000256" key="1">
    <source>
        <dbReference type="SAM" id="MobiDB-lite"/>
    </source>
</evidence>
<comment type="caution">
    <text evidence="3">The sequence shown here is derived from an EMBL/GenBank/DDBJ whole genome shotgun (WGS) entry which is preliminary data.</text>
</comment>
<accession>A0AAN6V2X0</accession>